<organism evidence="20 21">
    <name type="scientific">Acacia crassicarpa</name>
    <name type="common">northern wattle</name>
    <dbReference type="NCBI Taxonomy" id="499986"/>
    <lineage>
        <taxon>Eukaryota</taxon>
        <taxon>Viridiplantae</taxon>
        <taxon>Streptophyta</taxon>
        <taxon>Embryophyta</taxon>
        <taxon>Tracheophyta</taxon>
        <taxon>Spermatophyta</taxon>
        <taxon>Magnoliopsida</taxon>
        <taxon>eudicotyledons</taxon>
        <taxon>Gunneridae</taxon>
        <taxon>Pentapetalae</taxon>
        <taxon>rosids</taxon>
        <taxon>fabids</taxon>
        <taxon>Fabales</taxon>
        <taxon>Fabaceae</taxon>
        <taxon>Caesalpinioideae</taxon>
        <taxon>mimosoid clade</taxon>
        <taxon>Acacieae</taxon>
        <taxon>Acacia</taxon>
    </lineage>
</organism>
<evidence type="ECO:0000256" key="11">
    <source>
        <dbReference type="ARBA" id="ARBA00023014"/>
    </source>
</evidence>
<dbReference type="GO" id="GO:0090657">
    <property type="term" value="P:telomeric loop disassembly"/>
    <property type="evidence" value="ECO:0007669"/>
    <property type="project" value="TreeGrafter"/>
</dbReference>
<gene>
    <name evidence="20" type="ORF">QN277_022575</name>
</gene>
<evidence type="ECO:0000256" key="12">
    <source>
        <dbReference type="ARBA" id="ARBA00023125"/>
    </source>
</evidence>
<dbReference type="GO" id="GO:0003678">
    <property type="term" value="F:DNA helicase activity"/>
    <property type="evidence" value="ECO:0007669"/>
    <property type="project" value="TreeGrafter"/>
</dbReference>
<keyword evidence="3" id="KW-0004">4Fe-4S</keyword>
<name>A0AAE1JFH6_9FABA</name>
<dbReference type="GO" id="GO:0051539">
    <property type="term" value="F:4 iron, 4 sulfur cluster binding"/>
    <property type="evidence" value="ECO:0007669"/>
    <property type="project" value="UniProtKB-KW"/>
</dbReference>
<dbReference type="FunFam" id="3.40.50.300:FF:000431">
    <property type="entry name" value="Regulator of telomere elongation helicase 1"/>
    <property type="match status" value="1"/>
</dbReference>
<dbReference type="Proteomes" id="UP001293593">
    <property type="component" value="Unassembled WGS sequence"/>
</dbReference>
<protein>
    <recommendedName>
        <fullName evidence="17">Regulator of telomere elongation helicase 1 homolog</fullName>
    </recommendedName>
</protein>
<dbReference type="GO" id="GO:0070182">
    <property type="term" value="F:DNA polymerase binding"/>
    <property type="evidence" value="ECO:0007669"/>
    <property type="project" value="TreeGrafter"/>
</dbReference>
<dbReference type="InterPro" id="IPR045028">
    <property type="entry name" value="DinG/Rad3-like"/>
</dbReference>
<dbReference type="GO" id="GO:0003677">
    <property type="term" value="F:DNA binding"/>
    <property type="evidence" value="ECO:0007669"/>
    <property type="project" value="UniProtKB-KW"/>
</dbReference>
<keyword evidence="11" id="KW-0411">Iron-sulfur</keyword>
<dbReference type="AlphaFoldDB" id="A0AAE1JFH6"/>
<evidence type="ECO:0000256" key="17">
    <source>
        <dbReference type="ARBA" id="ARBA00073810"/>
    </source>
</evidence>
<keyword evidence="18" id="KW-0472">Membrane</keyword>
<dbReference type="InterPro" id="IPR027417">
    <property type="entry name" value="P-loop_NTPase"/>
</dbReference>
<dbReference type="EMBL" id="JAWXYG010000006">
    <property type="protein sequence ID" value="KAK4269415.1"/>
    <property type="molecule type" value="Genomic_DNA"/>
</dbReference>
<evidence type="ECO:0000259" key="19">
    <source>
        <dbReference type="SMART" id="SM00491"/>
    </source>
</evidence>
<evidence type="ECO:0000256" key="3">
    <source>
        <dbReference type="ARBA" id="ARBA00022485"/>
    </source>
</evidence>
<reference evidence="20" key="1">
    <citation type="submission" date="2023-10" db="EMBL/GenBank/DDBJ databases">
        <title>Chromosome-level genome of the transformable northern wattle, Acacia crassicarpa.</title>
        <authorList>
            <person name="Massaro I."/>
            <person name="Sinha N.R."/>
            <person name="Poethig S."/>
            <person name="Leichty A.R."/>
        </authorList>
    </citation>
    <scope>NUCLEOTIDE SEQUENCE</scope>
    <source>
        <strain evidence="20">Acra3RX</strain>
        <tissue evidence="20">Leaf</tissue>
    </source>
</reference>
<evidence type="ECO:0000256" key="16">
    <source>
        <dbReference type="ARBA" id="ARBA00049360"/>
    </source>
</evidence>
<evidence type="ECO:0000256" key="18">
    <source>
        <dbReference type="SAM" id="Phobius"/>
    </source>
</evidence>
<dbReference type="CDD" id="cd18788">
    <property type="entry name" value="SF2_C_XPD"/>
    <property type="match status" value="1"/>
</dbReference>
<evidence type="ECO:0000256" key="9">
    <source>
        <dbReference type="ARBA" id="ARBA00022840"/>
    </source>
</evidence>
<keyword evidence="12" id="KW-0238">DNA-binding</keyword>
<keyword evidence="5" id="KW-0547">Nucleotide-binding</keyword>
<keyword evidence="9" id="KW-0067">ATP-binding</keyword>
<evidence type="ECO:0000256" key="13">
    <source>
        <dbReference type="ARBA" id="ARBA00023204"/>
    </source>
</evidence>
<feature type="domain" description="ATP-dependent helicase C-terminal" evidence="19">
    <location>
        <begin position="37"/>
        <end position="197"/>
    </location>
</feature>
<keyword evidence="10" id="KW-0408">Iron</keyword>
<keyword evidence="13" id="KW-0234">DNA repair</keyword>
<evidence type="ECO:0000256" key="15">
    <source>
        <dbReference type="ARBA" id="ARBA00023242"/>
    </source>
</evidence>
<comment type="catalytic activity">
    <reaction evidence="16">
        <text>ATP + H2O = ADP + phosphate + H(+)</text>
        <dbReference type="Rhea" id="RHEA:13065"/>
        <dbReference type="ChEBI" id="CHEBI:15377"/>
        <dbReference type="ChEBI" id="CHEBI:15378"/>
        <dbReference type="ChEBI" id="CHEBI:30616"/>
        <dbReference type="ChEBI" id="CHEBI:43474"/>
        <dbReference type="ChEBI" id="CHEBI:456216"/>
    </reaction>
</comment>
<keyword evidence="6" id="KW-0227">DNA damage</keyword>
<dbReference type="GO" id="GO:0006281">
    <property type="term" value="P:DNA repair"/>
    <property type="evidence" value="ECO:0007669"/>
    <property type="project" value="UniProtKB-KW"/>
</dbReference>
<sequence length="463" mass="51326">MTIRSLMISSNLITVFYVLVNLARIVPDGLLIFFPSYYLLDQCIGCWKNMTNANSTSTWERICKHKKPVVEPRQSSLFSLSIEDYLSKLKDTSASGAVFFAVCRGKVSEGLDFADHARRAVMIIGMPFATSNDPKVRLKREFLDQQSQTQGELCKILTGEEWYNQQASRAVNQAVGRVIRHRHDYGAIILCDERFAYPHRQSQVSCWIQPHIKCFSKFGEVVFTLTRFFRDGGSRGPTKLSLLEAGNGGNFAEKSSEHCLDRFGLEKLVSPPTTSATQNLSLKALPSFGAKEGCVPNLGEIITANRASLAFNDRKIIGGKNSRVISNDVSHGKEMPSGVHEVIDFTGGAQRAKNVKDTQTAPSAKKRRFISGKYNTTQHSEHSDQHTLVRQNAQNGVELLQKDNGAPRSSCRNVELLTQKDNSPPDSGPPADDETRGSAFLVQVMKWSTGLPTCLSVVVWNHA</sequence>
<evidence type="ECO:0000256" key="8">
    <source>
        <dbReference type="ARBA" id="ARBA00022806"/>
    </source>
</evidence>
<comment type="similarity">
    <text evidence="2">Belongs to the helicase family. RAD3/XPD subfamily.</text>
</comment>
<keyword evidence="7" id="KW-0378">Hydrolase</keyword>
<keyword evidence="14" id="KW-0413">Isomerase</keyword>
<evidence type="ECO:0000313" key="20">
    <source>
        <dbReference type="EMBL" id="KAK4269415.1"/>
    </source>
</evidence>
<dbReference type="PANTHER" id="PTHR11472">
    <property type="entry name" value="DNA REPAIR DEAD HELICASE RAD3/XP-D SUBFAMILY MEMBER"/>
    <property type="match status" value="1"/>
</dbReference>
<dbReference type="GO" id="GO:0010569">
    <property type="term" value="P:regulation of double-strand break repair via homologous recombination"/>
    <property type="evidence" value="ECO:0007669"/>
    <property type="project" value="TreeGrafter"/>
</dbReference>
<evidence type="ECO:0000256" key="4">
    <source>
        <dbReference type="ARBA" id="ARBA00022723"/>
    </source>
</evidence>
<evidence type="ECO:0000256" key="7">
    <source>
        <dbReference type="ARBA" id="ARBA00022801"/>
    </source>
</evidence>
<dbReference type="GO" id="GO:1904430">
    <property type="term" value="P:negative regulation of t-circle formation"/>
    <property type="evidence" value="ECO:0007669"/>
    <property type="project" value="TreeGrafter"/>
</dbReference>
<keyword evidence="15" id="KW-0539">Nucleus</keyword>
<dbReference type="PANTHER" id="PTHR11472:SF34">
    <property type="entry name" value="REGULATOR OF TELOMERE ELONGATION HELICASE 1"/>
    <property type="match status" value="1"/>
</dbReference>
<feature type="transmembrane region" description="Helical" evidence="18">
    <location>
        <begin position="12"/>
        <end position="40"/>
    </location>
</feature>
<dbReference type="GO" id="GO:0005634">
    <property type="term" value="C:nucleus"/>
    <property type="evidence" value="ECO:0007669"/>
    <property type="project" value="UniProtKB-SubCell"/>
</dbReference>
<dbReference type="Pfam" id="PF13307">
    <property type="entry name" value="Helicase_C_2"/>
    <property type="match status" value="1"/>
</dbReference>
<dbReference type="InterPro" id="IPR006555">
    <property type="entry name" value="ATP-dep_Helicase_C"/>
</dbReference>
<dbReference type="GO" id="GO:0005524">
    <property type="term" value="F:ATP binding"/>
    <property type="evidence" value="ECO:0007669"/>
    <property type="project" value="UniProtKB-KW"/>
</dbReference>
<dbReference type="Gene3D" id="3.40.50.300">
    <property type="entry name" value="P-loop containing nucleotide triphosphate hydrolases"/>
    <property type="match status" value="1"/>
</dbReference>
<evidence type="ECO:0000256" key="10">
    <source>
        <dbReference type="ARBA" id="ARBA00023004"/>
    </source>
</evidence>
<dbReference type="GO" id="GO:0046872">
    <property type="term" value="F:metal ion binding"/>
    <property type="evidence" value="ECO:0007669"/>
    <property type="project" value="UniProtKB-KW"/>
</dbReference>
<evidence type="ECO:0000256" key="2">
    <source>
        <dbReference type="ARBA" id="ARBA00009146"/>
    </source>
</evidence>
<accession>A0AAE1JFH6</accession>
<keyword evidence="8" id="KW-0347">Helicase</keyword>
<evidence type="ECO:0000256" key="6">
    <source>
        <dbReference type="ARBA" id="ARBA00022763"/>
    </source>
</evidence>
<comment type="subcellular location">
    <subcellularLocation>
        <location evidence="1">Nucleus</location>
    </subcellularLocation>
</comment>
<evidence type="ECO:0000256" key="5">
    <source>
        <dbReference type="ARBA" id="ARBA00022741"/>
    </source>
</evidence>
<keyword evidence="21" id="KW-1185">Reference proteome</keyword>
<comment type="caution">
    <text evidence="20">The sequence shown here is derived from an EMBL/GenBank/DDBJ whole genome shotgun (WGS) entry which is preliminary data.</text>
</comment>
<keyword evidence="18" id="KW-1133">Transmembrane helix</keyword>
<proteinExistence type="inferred from homology"/>
<dbReference type="GO" id="GO:0016818">
    <property type="term" value="F:hydrolase activity, acting on acid anhydrides, in phosphorus-containing anhydrides"/>
    <property type="evidence" value="ECO:0007669"/>
    <property type="project" value="InterPro"/>
</dbReference>
<keyword evidence="18" id="KW-0812">Transmembrane</keyword>
<evidence type="ECO:0000313" key="21">
    <source>
        <dbReference type="Proteomes" id="UP001293593"/>
    </source>
</evidence>
<evidence type="ECO:0000256" key="1">
    <source>
        <dbReference type="ARBA" id="ARBA00004123"/>
    </source>
</evidence>
<dbReference type="GO" id="GO:0045910">
    <property type="term" value="P:negative regulation of DNA recombination"/>
    <property type="evidence" value="ECO:0007669"/>
    <property type="project" value="TreeGrafter"/>
</dbReference>
<dbReference type="SMART" id="SM00491">
    <property type="entry name" value="HELICc2"/>
    <property type="match status" value="1"/>
</dbReference>
<keyword evidence="4" id="KW-0479">Metal-binding</keyword>
<evidence type="ECO:0000256" key="14">
    <source>
        <dbReference type="ARBA" id="ARBA00023235"/>
    </source>
</evidence>